<comment type="caution">
    <text evidence="1">The sequence shown here is derived from an EMBL/GenBank/DDBJ whole genome shotgun (WGS) entry which is preliminary data.</text>
</comment>
<keyword evidence="1" id="KW-0808">Transferase</keyword>
<organism evidence="1 2">
    <name type="scientific">Paratissierella segnis</name>
    <dbReference type="NCBI Taxonomy" id="2763679"/>
    <lineage>
        <taxon>Bacteria</taxon>
        <taxon>Bacillati</taxon>
        <taxon>Bacillota</taxon>
        <taxon>Tissierellia</taxon>
        <taxon>Tissierellales</taxon>
        <taxon>Tissierellaceae</taxon>
        <taxon>Paratissierella</taxon>
    </lineage>
</organism>
<dbReference type="AlphaFoldDB" id="A0A926ERE5"/>
<sequence>MKRITNDTLSIIFERIDDLLKERDTVNIAIDGNSGVGKSTLANLIGEKFDSNIFHMDDFFLTPNLKTEERLNEVGGNVDYVRFNDEVISGIKSKETFKYQLYNCKKLELDDIVVIQPKRLNIIEGSYSMHPTLIKNYDLKIFLQINELEQIERILKRNGPVMLQKFINEWIPKENIYFEKMRIKEKADLIFNI</sequence>
<dbReference type="EMBL" id="JACRTG010000003">
    <property type="protein sequence ID" value="MBC8586793.1"/>
    <property type="molecule type" value="Genomic_DNA"/>
</dbReference>
<dbReference type="Proteomes" id="UP000601171">
    <property type="component" value="Unassembled WGS sequence"/>
</dbReference>
<keyword evidence="2" id="KW-1185">Reference proteome</keyword>
<reference evidence="1" key="1">
    <citation type="submission" date="2020-08" db="EMBL/GenBank/DDBJ databases">
        <title>Genome public.</title>
        <authorList>
            <person name="Liu C."/>
            <person name="Sun Q."/>
        </authorList>
    </citation>
    <scope>NUCLEOTIDE SEQUENCE</scope>
    <source>
        <strain evidence="1">BX21</strain>
    </source>
</reference>
<dbReference type="GO" id="GO:0016301">
    <property type="term" value="F:kinase activity"/>
    <property type="evidence" value="ECO:0007669"/>
    <property type="project" value="UniProtKB-KW"/>
</dbReference>
<evidence type="ECO:0000313" key="1">
    <source>
        <dbReference type="EMBL" id="MBC8586793.1"/>
    </source>
</evidence>
<accession>A0A926ERE5</accession>
<proteinExistence type="predicted"/>
<protein>
    <submittedName>
        <fullName evidence="1">Uridine kinase</fullName>
    </submittedName>
</protein>
<keyword evidence="1" id="KW-0418">Kinase</keyword>
<dbReference type="SUPFAM" id="SSF52540">
    <property type="entry name" value="P-loop containing nucleoside triphosphate hydrolases"/>
    <property type="match status" value="1"/>
</dbReference>
<dbReference type="Gene3D" id="3.40.50.300">
    <property type="entry name" value="P-loop containing nucleotide triphosphate hydrolases"/>
    <property type="match status" value="1"/>
</dbReference>
<dbReference type="RefSeq" id="WP_262428257.1">
    <property type="nucleotide sequence ID" value="NZ_JACRTG010000003.1"/>
</dbReference>
<gene>
    <name evidence="1" type="ORF">H8707_00880</name>
</gene>
<dbReference type="InterPro" id="IPR027417">
    <property type="entry name" value="P-loop_NTPase"/>
</dbReference>
<name>A0A926ERE5_9FIRM</name>
<evidence type="ECO:0000313" key="2">
    <source>
        <dbReference type="Proteomes" id="UP000601171"/>
    </source>
</evidence>